<feature type="compositionally biased region" description="Polar residues" evidence="1">
    <location>
        <begin position="1"/>
        <end position="10"/>
    </location>
</feature>
<reference evidence="2" key="1">
    <citation type="submission" date="2018-01" db="EMBL/GenBank/DDBJ databases">
        <title>Complete genome sequence analysis of a novel Salmonella phage Spp16.</title>
        <authorList>
            <person name="Zhao F."/>
            <person name="Sun H."/>
            <person name="Ren H."/>
            <person name="Tong Y."/>
        </authorList>
    </citation>
    <scope>NUCLEOTIDE SEQUENCE [LARGE SCALE GENOMIC DNA]</scope>
</reference>
<dbReference type="EMBL" id="MG878892">
    <property type="protein sequence ID" value="AVI05046.1"/>
    <property type="molecule type" value="Genomic_DNA"/>
</dbReference>
<proteinExistence type="predicted"/>
<dbReference type="KEGG" id="vg:54989823"/>
<sequence length="136" mass="15298">MSGRQKTALVSQRERSHATLAPDDQPKQSPYTVIPWQYYALLNNEELSDEDMALATRVFKGINGYDYVSKTEATMTEQAETVETTKAKVVKRKVKTNDANNPVFQIAKLAIEHLNNTEKSALFGILCRELGYELGD</sequence>
<organism evidence="2 3">
    <name type="scientific">Salmonella phage vB_SpuP_Spp16</name>
    <dbReference type="NCBI Taxonomy" id="2081603"/>
    <lineage>
        <taxon>Viruses</taxon>
        <taxon>Duplodnaviria</taxon>
        <taxon>Heunggongvirae</taxon>
        <taxon>Uroviricota</taxon>
        <taxon>Caudoviricetes</taxon>
        <taxon>Autographivirales</taxon>
        <taxon>Autonotataviridae</taxon>
        <taxon>Melnykvirinae</taxon>
        <taxon>Panjvirus</taxon>
        <taxon>Panjvirus Spp16</taxon>
    </lineage>
</organism>
<evidence type="ECO:0000313" key="3">
    <source>
        <dbReference type="Proteomes" id="UP000241381"/>
    </source>
</evidence>
<name>A0A2P9JZT0_9CAUD</name>
<evidence type="ECO:0000256" key="1">
    <source>
        <dbReference type="SAM" id="MobiDB-lite"/>
    </source>
</evidence>
<feature type="region of interest" description="Disordered" evidence="1">
    <location>
        <begin position="1"/>
        <end position="30"/>
    </location>
</feature>
<protein>
    <submittedName>
        <fullName evidence="2">Uncharacterized protein</fullName>
    </submittedName>
</protein>
<accession>A0A2P9JZT0</accession>
<evidence type="ECO:0000313" key="2">
    <source>
        <dbReference type="EMBL" id="AVI05046.1"/>
    </source>
</evidence>
<dbReference type="RefSeq" id="YP_009799338.1">
    <property type="nucleotide sequence ID" value="NC_047941.1"/>
</dbReference>
<dbReference type="GeneID" id="54989823"/>
<dbReference type="Proteomes" id="UP000241381">
    <property type="component" value="Segment"/>
</dbReference>
<keyword evidence="3" id="KW-1185">Reference proteome</keyword>